<feature type="chain" id="PRO_5015763952" evidence="1">
    <location>
        <begin position="21"/>
        <end position="391"/>
    </location>
</feature>
<dbReference type="InterPro" id="IPR054409">
    <property type="entry name" value="X25_BaPul-like"/>
</dbReference>
<gene>
    <name evidence="3" type="ORF">C3K47_03065</name>
</gene>
<dbReference type="InterPro" id="IPR050583">
    <property type="entry name" value="Mycobacterial_A85_antigen"/>
</dbReference>
<keyword evidence="1" id="KW-0732">Signal</keyword>
<keyword evidence="4" id="KW-1185">Reference proteome</keyword>
<dbReference type="SUPFAM" id="SSF53474">
    <property type="entry name" value="alpha/beta-Hydrolases"/>
    <property type="match status" value="1"/>
</dbReference>
<dbReference type="PANTHER" id="PTHR48098:SF6">
    <property type="entry name" value="FERRI-BACILLIBACTIN ESTERASE BESA"/>
    <property type="match status" value="1"/>
</dbReference>
<feature type="domain" description="Amylopullulanase X25" evidence="2">
    <location>
        <begin position="43"/>
        <end position="87"/>
    </location>
</feature>
<dbReference type="SUPFAM" id="SSF81296">
    <property type="entry name" value="E set domains"/>
    <property type="match status" value="1"/>
</dbReference>
<comment type="caution">
    <text evidence="3">The sequence shown here is derived from an EMBL/GenBank/DDBJ whole genome shotgun (WGS) entry which is preliminary data.</text>
</comment>
<dbReference type="InterPro" id="IPR013783">
    <property type="entry name" value="Ig-like_fold"/>
</dbReference>
<dbReference type="Gene3D" id="3.40.50.1820">
    <property type="entry name" value="alpha/beta hydrolase"/>
    <property type="match status" value="1"/>
</dbReference>
<name>A0A2S5A791_9SPHI</name>
<evidence type="ECO:0000256" key="1">
    <source>
        <dbReference type="SAM" id="SignalP"/>
    </source>
</evidence>
<reference evidence="3 4" key="1">
    <citation type="submission" date="2018-01" db="EMBL/GenBank/DDBJ databases">
        <authorList>
            <person name="Gaut B.S."/>
            <person name="Morton B.R."/>
            <person name="Clegg M.T."/>
            <person name="Duvall M.R."/>
        </authorList>
    </citation>
    <scope>NUCLEOTIDE SEQUENCE [LARGE SCALE GENOMIC DNA]</scope>
    <source>
        <strain evidence="3 4">HR-AV</strain>
    </source>
</reference>
<accession>A0A2S5A791</accession>
<sequence length="391" mass="45392">MQKRILLLAFFLFLSILCNAQLTVHIQSVPENTSSSDKLYLAGNFNGWNPGDSNYCFKRKANGTYSLTADLKPGKYEFKVTRGTWDKVEVDSLGNSKVNRYVEVNGDTEMIIDVDGWSDTYEKEMIHTASANVRLVDSVFYIPQLKTHRRVWIYLPKSYFDKSVKKKRYPVLYMQDGQNLFDDFYAPYGEWNVDETLDSLNKELIVVGIDHGGKERLNDYSPYQNLKYGGGNGNLYLEFMVNTLRPYINEHYRTLKDVENTGIMGSSMGGLISFYGGLKYDKVFGKIGVFSPSFWFHPIIYSYAAKWKPIRKTHLYILAGEKESDSLVYEVRKMESILRHKGLNEEQLKVVFKPDGRHAEWFWRREFADAINYLFPESQNITVVRKLLEKL</sequence>
<dbReference type="AlphaFoldDB" id="A0A2S5A791"/>
<dbReference type="InterPro" id="IPR014756">
    <property type="entry name" value="Ig_E-set"/>
</dbReference>
<evidence type="ECO:0000259" key="2">
    <source>
        <dbReference type="Pfam" id="PF22058"/>
    </source>
</evidence>
<evidence type="ECO:0000313" key="3">
    <source>
        <dbReference type="EMBL" id="POY38394.1"/>
    </source>
</evidence>
<dbReference type="Pfam" id="PF00756">
    <property type="entry name" value="Esterase"/>
    <property type="match status" value="1"/>
</dbReference>
<dbReference type="InterPro" id="IPR029058">
    <property type="entry name" value="AB_hydrolase_fold"/>
</dbReference>
<dbReference type="Pfam" id="PF22058">
    <property type="entry name" value="X25_BaPul_like"/>
    <property type="match status" value="1"/>
</dbReference>
<dbReference type="InterPro" id="IPR000801">
    <property type="entry name" value="Esterase-like"/>
</dbReference>
<evidence type="ECO:0000313" key="4">
    <source>
        <dbReference type="Proteomes" id="UP000236893"/>
    </source>
</evidence>
<organism evidence="3 4">
    <name type="scientific">Solitalea longa</name>
    <dbReference type="NCBI Taxonomy" id="2079460"/>
    <lineage>
        <taxon>Bacteria</taxon>
        <taxon>Pseudomonadati</taxon>
        <taxon>Bacteroidota</taxon>
        <taxon>Sphingobacteriia</taxon>
        <taxon>Sphingobacteriales</taxon>
        <taxon>Sphingobacteriaceae</taxon>
        <taxon>Solitalea</taxon>
    </lineage>
</organism>
<proteinExistence type="predicted"/>
<dbReference type="PANTHER" id="PTHR48098">
    <property type="entry name" value="ENTEROCHELIN ESTERASE-RELATED"/>
    <property type="match status" value="1"/>
</dbReference>
<dbReference type="Proteomes" id="UP000236893">
    <property type="component" value="Unassembled WGS sequence"/>
</dbReference>
<dbReference type="RefSeq" id="WP_103787627.1">
    <property type="nucleotide sequence ID" value="NZ_PQVF01000002.1"/>
</dbReference>
<dbReference type="EMBL" id="PQVF01000002">
    <property type="protein sequence ID" value="POY38394.1"/>
    <property type="molecule type" value="Genomic_DNA"/>
</dbReference>
<dbReference type="OrthoDB" id="9803578at2"/>
<protein>
    <submittedName>
        <fullName evidence="3">Alpha-dextran endo-1,6-alpha-glucosidase</fullName>
    </submittedName>
</protein>
<dbReference type="Gene3D" id="2.60.40.10">
    <property type="entry name" value="Immunoglobulins"/>
    <property type="match status" value="1"/>
</dbReference>
<feature type="signal peptide" evidence="1">
    <location>
        <begin position="1"/>
        <end position="20"/>
    </location>
</feature>